<dbReference type="STRING" id="764103.G7E799"/>
<reference evidence="2 3" key="2">
    <citation type="journal article" date="2012" name="Open Biol.">
        <title>Characteristics of nucleosomes and linker DNA regions on the genome of the basidiomycete Mixia osmundae revealed by mono- and dinucleosome mapping.</title>
        <authorList>
            <person name="Nishida H."/>
            <person name="Kondo S."/>
            <person name="Matsumoto T."/>
            <person name="Suzuki Y."/>
            <person name="Yoshikawa H."/>
            <person name="Taylor T.D."/>
            <person name="Sugiyama J."/>
        </authorList>
    </citation>
    <scope>NUCLEOTIDE SEQUENCE [LARGE SCALE GENOMIC DNA]</scope>
    <source>
        <strain evidence="3">CBS 9802 / IAM 14324 / JCM 22182 / KY 12970</strain>
    </source>
</reference>
<proteinExistence type="predicted"/>
<sequence>MAALASAQAIINTPAALVFGQPALLSYSGGTAPYFISVLPGGQTAAAALETFPTQQTAGSYTWNVDIPVGTSVTLSIRDGTGAVNYSSERTILDASGSSSASSGASSATTAAGAAGGAAGSSSTGSAAASSASSAPASSSSAASSSSSASSAMSSASSSMMTSATSMATMAASSASSPAAAATSSAAATSGANNIKVGLAGLIGAALFAVAA</sequence>
<dbReference type="InParanoid" id="G7E799"/>
<protein>
    <submittedName>
        <fullName evidence="2">Uncharacterized protein</fullName>
    </submittedName>
</protein>
<dbReference type="RefSeq" id="XP_014570550.1">
    <property type="nucleotide sequence ID" value="XM_014715064.1"/>
</dbReference>
<dbReference type="EMBL" id="BABT02000157">
    <property type="protein sequence ID" value="GAA98709.1"/>
    <property type="molecule type" value="Genomic_DNA"/>
</dbReference>
<accession>G7E799</accession>
<keyword evidence="3" id="KW-1185">Reference proteome</keyword>
<dbReference type="HOGENOM" id="CLU_063099_2_2_1"/>
<dbReference type="PANTHER" id="PTHR37487">
    <property type="entry name" value="CHROMOSOME 1, WHOLE GENOME SHOTGUN SEQUENCE"/>
    <property type="match status" value="1"/>
</dbReference>
<organism evidence="2 3">
    <name type="scientific">Mixia osmundae (strain CBS 9802 / IAM 14324 / JCM 22182 / KY 12970)</name>
    <dbReference type="NCBI Taxonomy" id="764103"/>
    <lineage>
        <taxon>Eukaryota</taxon>
        <taxon>Fungi</taxon>
        <taxon>Dikarya</taxon>
        <taxon>Basidiomycota</taxon>
        <taxon>Pucciniomycotina</taxon>
        <taxon>Mixiomycetes</taxon>
        <taxon>Mixiales</taxon>
        <taxon>Mixiaceae</taxon>
        <taxon>Mixia</taxon>
    </lineage>
</organism>
<dbReference type="OMA" id="AWHEGAP"/>
<name>G7E799_MIXOS</name>
<evidence type="ECO:0000313" key="3">
    <source>
        <dbReference type="Proteomes" id="UP000009131"/>
    </source>
</evidence>
<evidence type="ECO:0000256" key="1">
    <source>
        <dbReference type="SAM" id="MobiDB-lite"/>
    </source>
</evidence>
<comment type="caution">
    <text evidence="2">The sequence shown here is derived from an EMBL/GenBank/DDBJ whole genome shotgun (WGS) entry which is preliminary data.</text>
</comment>
<dbReference type="OrthoDB" id="3362246at2759"/>
<dbReference type="PANTHER" id="PTHR37487:SF2">
    <property type="entry name" value="EXPRESSED PROTEIN"/>
    <property type="match status" value="1"/>
</dbReference>
<reference evidence="2 3" key="1">
    <citation type="journal article" date="2011" name="J. Gen. Appl. Microbiol.">
        <title>Draft genome sequencing of the enigmatic basidiomycete Mixia osmundae.</title>
        <authorList>
            <person name="Nishida H."/>
            <person name="Nagatsuka Y."/>
            <person name="Sugiyama J."/>
        </authorList>
    </citation>
    <scope>NUCLEOTIDE SEQUENCE [LARGE SCALE GENOMIC DNA]</scope>
    <source>
        <strain evidence="3">CBS 9802 / IAM 14324 / JCM 22182 / KY 12970</strain>
    </source>
</reference>
<feature type="region of interest" description="Disordered" evidence="1">
    <location>
        <begin position="129"/>
        <end position="148"/>
    </location>
</feature>
<evidence type="ECO:0000313" key="2">
    <source>
        <dbReference type="EMBL" id="GAA98709.1"/>
    </source>
</evidence>
<dbReference type="AlphaFoldDB" id="G7E799"/>
<dbReference type="eggNOG" id="ENOG502S9QR">
    <property type="taxonomic scope" value="Eukaryota"/>
</dbReference>
<gene>
    <name evidence="2" type="primary">Mo05397</name>
    <name evidence="2" type="ORF">E5Q_05397</name>
</gene>
<dbReference type="Proteomes" id="UP000009131">
    <property type="component" value="Unassembled WGS sequence"/>
</dbReference>